<dbReference type="GO" id="GO:0016020">
    <property type="term" value="C:membrane"/>
    <property type="evidence" value="ECO:0007669"/>
    <property type="project" value="InterPro"/>
</dbReference>
<keyword evidence="5" id="KW-1185">Reference proteome</keyword>
<evidence type="ECO:0000259" key="2">
    <source>
        <dbReference type="PROSITE" id="PS50125"/>
    </source>
</evidence>
<dbReference type="GO" id="GO:0035556">
    <property type="term" value="P:intracellular signal transduction"/>
    <property type="evidence" value="ECO:0007669"/>
    <property type="project" value="InterPro"/>
</dbReference>
<dbReference type="EMBL" id="VHSG01000006">
    <property type="protein sequence ID" value="TQV84113.1"/>
    <property type="molecule type" value="Genomic_DNA"/>
</dbReference>
<dbReference type="SMART" id="SM00304">
    <property type="entry name" value="HAMP"/>
    <property type="match status" value="1"/>
</dbReference>
<feature type="transmembrane region" description="Helical" evidence="1">
    <location>
        <begin position="30"/>
        <end position="54"/>
    </location>
</feature>
<feature type="transmembrane region" description="Helical" evidence="1">
    <location>
        <begin position="191"/>
        <end position="210"/>
    </location>
</feature>
<dbReference type="CDD" id="cd07302">
    <property type="entry name" value="CHD"/>
    <property type="match status" value="1"/>
</dbReference>
<dbReference type="SUPFAM" id="SSF158472">
    <property type="entry name" value="HAMP domain-like"/>
    <property type="match status" value="1"/>
</dbReference>
<evidence type="ECO:0000259" key="3">
    <source>
        <dbReference type="PROSITE" id="PS50885"/>
    </source>
</evidence>
<dbReference type="PROSITE" id="PS50125">
    <property type="entry name" value="GUANYLATE_CYCLASE_2"/>
    <property type="match status" value="1"/>
</dbReference>
<dbReference type="SUPFAM" id="SSF55073">
    <property type="entry name" value="Nucleotide cyclase"/>
    <property type="match status" value="1"/>
</dbReference>
<reference evidence="4 5" key="1">
    <citation type="submission" date="2019-06" db="EMBL/GenBank/DDBJ databases">
        <title>Whole genome sequence for Cellvibrionaceae sp. R142.</title>
        <authorList>
            <person name="Wang G."/>
        </authorList>
    </citation>
    <scope>NUCLEOTIDE SEQUENCE [LARGE SCALE GENOMIC DNA]</scope>
    <source>
        <strain evidence="4 5">R142</strain>
    </source>
</reference>
<keyword evidence="1" id="KW-0812">Transmembrane</keyword>
<keyword evidence="1" id="KW-0472">Membrane</keyword>
<dbReference type="Pfam" id="PF00211">
    <property type="entry name" value="Guanylate_cyc"/>
    <property type="match status" value="1"/>
</dbReference>
<sequence length="504" mass="55719">MQDMHKTLPAANDNRGFFSTLVALPRRLPIAYKMAVSFSLLIILGMGALGAAVIHYQEDLMRRQIESYGATIVGQYAATAIDPVFTDNQFDMQVLTANLVKDHRIEGAALVDPKGERLAGEGLVPEPLVDYVPHTELQSVTWQGQSLLNVPHQLVSFFAPVQFRQVTAGQAIITLSLADVQYSFRQTIHTLLAATALMMLFSVIIAYWMGKRMGRPIKTLVMATDELGQGNLNVQLPEDRGDEFGRLNQAVNRMVRNMREKNQVEGVLNRLVAGDVAQQVLSDLNDVGIGSQRVEASVLFVDIVGFTSLSERLAPEVVVDLLNEYFAYFTQCSQLYMGMVDKFIGDCAMIIFGAPRPNPDHRFDAIACAVMIQRLLERVNKRRHQLGQPRVCVRIGINSGEMMAGMVGADQRMEYTVVGDAVNLASRLCSLGQPDDIVVGGDVIERLERPGRVTAEPFRQMKVKGVTAMVSAYRIEALASRYEQSIDEMIDGLLTTTDQPPKAI</sequence>
<feature type="domain" description="Guanylate cyclase" evidence="2">
    <location>
        <begin position="297"/>
        <end position="429"/>
    </location>
</feature>
<dbReference type="PANTHER" id="PTHR43081">
    <property type="entry name" value="ADENYLATE CYCLASE, TERMINAL-DIFFERENTIATION SPECIFIC-RELATED"/>
    <property type="match status" value="1"/>
</dbReference>
<dbReference type="OrthoDB" id="9806704at2"/>
<dbReference type="SMART" id="SM00044">
    <property type="entry name" value="CYCc"/>
    <property type="match status" value="1"/>
</dbReference>
<dbReference type="RefSeq" id="WP_142903193.1">
    <property type="nucleotide sequence ID" value="NZ_ML660089.1"/>
</dbReference>
<dbReference type="CDD" id="cd06225">
    <property type="entry name" value="HAMP"/>
    <property type="match status" value="1"/>
</dbReference>
<evidence type="ECO:0000313" key="4">
    <source>
        <dbReference type="EMBL" id="TQV84113.1"/>
    </source>
</evidence>
<dbReference type="PANTHER" id="PTHR43081:SF1">
    <property type="entry name" value="ADENYLATE CYCLASE, TERMINAL-DIFFERENTIATION SPECIFIC"/>
    <property type="match status" value="1"/>
</dbReference>
<dbReference type="InterPro" id="IPR050697">
    <property type="entry name" value="Adenylyl/Guanylyl_Cyclase_3/4"/>
</dbReference>
<evidence type="ECO:0000313" key="5">
    <source>
        <dbReference type="Proteomes" id="UP000319732"/>
    </source>
</evidence>
<protein>
    <submittedName>
        <fullName evidence="4">HAMP domain-containing protein</fullName>
    </submittedName>
</protein>
<accession>A0A545U3X4</accession>
<organism evidence="4 5">
    <name type="scientific">Exilibacterium tricleocarpae</name>
    <dbReference type="NCBI Taxonomy" id="2591008"/>
    <lineage>
        <taxon>Bacteria</taxon>
        <taxon>Pseudomonadati</taxon>
        <taxon>Pseudomonadota</taxon>
        <taxon>Gammaproteobacteria</taxon>
        <taxon>Cellvibrionales</taxon>
        <taxon>Cellvibrionaceae</taxon>
        <taxon>Exilibacterium</taxon>
    </lineage>
</organism>
<dbReference type="Gene3D" id="3.30.70.1230">
    <property type="entry name" value="Nucleotide cyclase"/>
    <property type="match status" value="1"/>
</dbReference>
<comment type="caution">
    <text evidence="4">The sequence shown here is derived from an EMBL/GenBank/DDBJ whole genome shotgun (WGS) entry which is preliminary data.</text>
</comment>
<dbReference type="Proteomes" id="UP000319732">
    <property type="component" value="Unassembled WGS sequence"/>
</dbReference>
<evidence type="ECO:0000256" key="1">
    <source>
        <dbReference type="SAM" id="Phobius"/>
    </source>
</evidence>
<dbReference type="Gene3D" id="6.10.340.10">
    <property type="match status" value="1"/>
</dbReference>
<dbReference type="InterPro" id="IPR001054">
    <property type="entry name" value="A/G_cyclase"/>
</dbReference>
<name>A0A545U3X4_9GAMM</name>
<dbReference type="Pfam" id="PF00672">
    <property type="entry name" value="HAMP"/>
    <property type="match status" value="1"/>
</dbReference>
<keyword evidence="1" id="KW-1133">Transmembrane helix</keyword>
<gene>
    <name evidence="4" type="ORF">FKG94_05470</name>
</gene>
<dbReference type="GO" id="GO:0004016">
    <property type="term" value="F:adenylate cyclase activity"/>
    <property type="evidence" value="ECO:0007669"/>
    <property type="project" value="UniProtKB-ARBA"/>
</dbReference>
<dbReference type="AlphaFoldDB" id="A0A545U3X4"/>
<feature type="domain" description="HAMP" evidence="3">
    <location>
        <begin position="211"/>
        <end position="263"/>
    </location>
</feature>
<dbReference type="PROSITE" id="PS50885">
    <property type="entry name" value="HAMP"/>
    <property type="match status" value="1"/>
</dbReference>
<proteinExistence type="predicted"/>
<dbReference type="InterPro" id="IPR029787">
    <property type="entry name" value="Nucleotide_cyclase"/>
</dbReference>
<dbReference type="GO" id="GO:0009190">
    <property type="term" value="P:cyclic nucleotide biosynthetic process"/>
    <property type="evidence" value="ECO:0007669"/>
    <property type="project" value="InterPro"/>
</dbReference>
<dbReference type="InterPro" id="IPR003660">
    <property type="entry name" value="HAMP_dom"/>
</dbReference>